<dbReference type="EMBL" id="QEAO01000001">
    <property type="protein sequence ID" value="TPX38182.1"/>
    <property type="molecule type" value="Genomic_DNA"/>
</dbReference>
<dbReference type="InterPro" id="IPR009080">
    <property type="entry name" value="tRNAsynth_Ia_anticodon-bd"/>
</dbReference>
<evidence type="ECO:0000256" key="1">
    <source>
        <dbReference type="ARBA" id="ARBA00005594"/>
    </source>
</evidence>
<reference evidence="13 14" key="1">
    <citation type="journal article" date="2019" name="Sci. Rep.">
        <title>Comparative genomics of chytrid fungi reveal insights into the obligate biotrophic and pathogenic lifestyle of Synchytrium endobioticum.</title>
        <authorList>
            <person name="van de Vossenberg B.T.L.H."/>
            <person name="Warris S."/>
            <person name="Nguyen H.D.T."/>
            <person name="van Gent-Pelzer M.P.E."/>
            <person name="Joly D.L."/>
            <person name="van de Geest H.C."/>
            <person name="Bonants P.J.M."/>
            <person name="Smith D.S."/>
            <person name="Levesque C.A."/>
            <person name="van der Lee T.A.J."/>
        </authorList>
    </citation>
    <scope>NUCLEOTIDE SEQUENCE [LARGE SCALE GENOMIC DNA]</scope>
    <source>
        <strain evidence="13 14">JEL517</strain>
    </source>
</reference>
<sequence>MRLVHTKARPLRHLLTSITLHIVLPYRLQSTTGFGMPLPQTQNSNDEAVAFLTFSPNSIPYAEVASYYHAREQEPTAPSLRVGLTYDILAPASLTIRDASQPNGKTIISGKSNIARFIARAFYGHAGSLSTKLSPALQAQTDVWLDAVKPDSKTPISIDKLIQTIDSQHGMLMDGVKDVTVADFMAWDFVKRTTATTPATANGVKKHAAYDKWLARVEEAPSTQKALHDIELALRGVNHLEIFRHAIASQISATLNLPISTIRPVIEVPADNRNGDFAVPIPRLQLPGNPVEICKKVAEKITPNEYILSCKPLGPFLNFVTNRTVLRDRVIPQVLELGSLYGRNASGFGKLAISEFSSPNIAKPFHLGHLRSTIIGNFIKNILEANGWATVSINYLGDWGKQYGVLAVGFDRYGSATKIKEDPIRHLFDVYVQINNDMGKDKEAPQYKEINEAARAYFKRMEDGDPSALAVWQQMRDLSIEAYKLAYGRLNIGFDVYSGESQYSLAEMNDVLKDLRAMGLLEVSQGAELVNLESYGHAKALITKSDGSMLYLSRDIAAAIDRYNYYHFDHMYYVVASQQDLHFKQLFTILSLMGKSWSKQCTHISFGMIKSKDGNMSTRKGTVVFLEDILNSVKDEMHDLMKANEVKYAQVENPERTADIVGQSAVMIQDMSARRNKDYEFNMDRMLAFEGDTGPYLQYAHSRLCSIERRSGLTIPAKFSLSNLENDKEMGPLIDMISQLPDAIIDASRNMEPSTIVTYLMKLSHTVSSALNELVVIGEKNKDTAIARLAVYKASRIALGNGMSVLGLLPLERM</sequence>
<dbReference type="PRINTS" id="PR01038">
    <property type="entry name" value="TRNASYNTHARG"/>
</dbReference>
<dbReference type="InterPro" id="IPR036695">
    <property type="entry name" value="Arg-tRNA-synth_N_sf"/>
</dbReference>
<dbReference type="Pfam" id="PF00750">
    <property type="entry name" value="tRNA-synt_1d"/>
    <property type="match status" value="1"/>
</dbReference>
<dbReference type="GO" id="GO:0005524">
    <property type="term" value="F:ATP binding"/>
    <property type="evidence" value="ECO:0007669"/>
    <property type="project" value="UniProtKB-KW"/>
</dbReference>
<dbReference type="Gene3D" id="3.30.1360.70">
    <property type="entry name" value="Arginyl tRNA synthetase N-terminal domain"/>
    <property type="match status" value="1"/>
</dbReference>
<dbReference type="GO" id="GO:0004814">
    <property type="term" value="F:arginine-tRNA ligase activity"/>
    <property type="evidence" value="ECO:0007669"/>
    <property type="project" value="UniProtKB-EC"/>
</dbReference>
<evidence type="ECO:0000256" key="3">
    <source>
        <dbReference type="ARBA" id="ARBA00022598"/>
    </source>
</evidence>
<dbReference type="SMART" id="SM00836">
    <property type="entry name" value="DALR_1"/>
    <property type="match status" value="1"/>
</dbReference>
<evidence type="ECO:0000259" key="12">
    <source>
        <dbReference type="SMART" id="SM01016"/>
    </source>
</evidence>
<evidence type="ECO:0000256" key="8">
    <source>
        <dbReference type="ARBA" id="ARBA00033033"/>
    </source>
</evidence>
<dbReference type="NCBIfam" id="TIGR00456">
    <property type="entry name" value="argS"/>
    <property type="match status" value="1"/>
</dbReference>
<dbReference type="STRING" id="1806994.A0A507CEY3"/>
<dbReference type="SUPFAM" id="SSF47323">
    <property type="entry name" value="Anticodon-binding domain of a subclass of class I aminoacyl-tRNA synthetases"/>
    <property type="match status" value="1"/>
</dbReference>
<dbReference type="InterPro" id="IPR001412">
    <property type="entry name" value="aa-tRNA-synth_I_CS"/>
</dbReference>
<dbReference type="InterPro" id="IPR014729">
    <property type="entry name" value="Rossmann-like_a/b/a_fold"/>
</dbReference>
<dbReference type="SUPFAM" id="SSF55190">
    <property type="entry name" value="Arginyl-tRNA synthetase (ArgRS), N-terminal 'additional' domain"/>
    <property type="match status" value="1"/>
</dbReference>
<keyword evidence="6 10" id="KW-0648">Protein biosynthesis</keyword>
<keyword evidence="14" id="KW-1185">Reference proteome</keyword>
<accession>A0A507CEY3</accession>
<organism evidence="13 14">
    <name type="scientific">Synchytrium microbalum</name>
    <dbReference type="NCBI Taxonomy" id="1806994"/>
    <lineage>
        <taxon>Eukaryota</taxon>
        <taxon>Fungi</taxon>
        <taxon>Fungi incertae sedis</taxon>
        <taxon>Chytridiomycota</taxon>
        <taxon>Chytridiomycota incertae sedis</taxon>
        <taxon>Chytridiomycetes</taxon>
        <taxon>Synchytriales</taxon>
        <taxon>Synchytriaceae</taxon>
        <taxon>Synchytrium</taxon>
    </lineage>
</organism>
<dbReference type="Pfam" id="PF05746">
    <property type="entry name" value="DALR_1"/>
    <property type="match status" value="1"/>
</dbReference>
<gene>
    <name evidence="13" type="primary">SMI245</name>
    <name evidence="13" type="ORF">SmJEL517_g00245</name>
</gene>
<evidence type="ECO:0000313" key="14">
    <source>
        <dbReference type="Proteomes" id="UP000319731"/>
    </source>
</evidence>
<evidence type="ECO:0000256" key="2">
    <source>
        <dbReference type="ARBA" id="ARBA00012837"/>
    </source>
</evidence>
<evidence type="ECO:0000259" key="11">
    <source>
        <dbReference type="SMART" id="SM00836"/>
    </source>
</evidence>
<dbReference type="GO" id="GO:0032543">
    <property type="term" value="P:mitochondrial translation"/>
    <property type="evidence" value="ECO:0007669"/>
    <property type="project" value="TreeGrafter"/>
</dbReference>
<dbReference type="PANTHER" id="PTHR11956">
    <property type="entry name" value="ARGINYL-TRNA SYNTHETASE"/>
    <property type="match status" value="1"/>
</dbReference>
<dbReference type="InterPro" id="IPR001278">
    <property type="entry name" value="Arg-tRNA-ligase"/>
</dbReference>
<name>A0A507CEY3_9FUNG</name>
<dbReference type="CDD" id="cd07956">
    <property type="entry name" value="Anticodon_Ia_Arg"/>
    <property type="match status" value="1"/>
</dbReference>
<dbReference type="GO" id="GO:0005739">
    <property type="term" value="C:mitochondrion"/>
    <property type="evidence" value="ECO:0007669"/>
    <property type="project" value="TreeGrafter"/>
</dbReference>
<keyword evidence="5 10" id="KW-0067">ATP-binding</keyword>
<evidence type="ECO:0000256" key="7">
    <source>
        <dbReference type="ARBA" id="ARBA00023146"/>
    </source>
</evidence>
<dbReference type="SUPFAM" id="SSF52374">
    <property type="entry name" value="Nucleotidylyl transferase"/>
    <property type="match status" value="1"/>
</dbReference>
<dbReference type="PROSITE" id="PS00178">
    <property type="entry name" value="AA_TRNA_LIGASE_I"/>
    <property type="match status" value="1"/>
</dbReference>
<dbReference type="FunFam" id="3.40.50.620:FF:000058">
    <property type="entry name" value="Mitochondrial arginyl-tRNA synthetase"/>
    <property type="match status" value="1"/>
</dbReference>
<evidence type="ECO:0000256" key="10">
    <source>
        <dbReference type="RuleBase" id="RU363038"/>
    </source>
</evidence>
<dbReference type="Gene3D" id="3.40.50.620">
    <property type="entry name" value="HUPs"/>
    <property type="match status" value="1"/>
</dbReference>
<evidence type="ECO:0000256" key="5">
    <source>
        <dbReference type="ARBA" id="ARBA00022840"/>
    </source>
</evidence>
<dbReference type="InterPro" id="IPR008909">
    <property type="entry name" value="DALR_anticod-bd"/>
</dbReference>
<proteinExistence type="inferred from homology"/>
<dbReference type="Gene3D" id="1.10.730.10">
    <property type="entry name" value="Isoleucyl-tRNA Synthetase, Domain 1"/>
    <property type="match status" value="1"/>
</dbReference>
<dbReference type="CDD" id="cd00671">
    <property type="entry name" value="ArgRS_core"/>
    <property type="match status" value="1"/>
</dbReference>
<dbReference type="GeneID" id="42001472"/>
<dbReference type="Proteomes" id="UP000319731">
    <property type="component" value="Unassembled WGS sequence"/>
</dbReference>
<dbReference type="InterPro" id="IPR035684">
    <property type="entry name" value="ArgRS_core"/>
</dbReference>
<feature type="domain" description="Arginyl tRNA synthetase N-terminal" evidence="12">
    <location>
        <begin position="241"/>
        <end position="321"/>
    </location>
</feature>
<dbReference type="InterPro" id="IPR005148">
    <property type="entry name" value="Arg-tRNA-synth_N"/>
</dbReference>
<keyword evidence="3 10" id="KW-0436">Ligase</keyword>
<evidence type="ECO:0000256" key="9">
    <source>
        <dbReference type="ARBA" id="ARBA00049339"/>
    </source>
</evidence>
<evidence type="ECO:0000256" key="4">
    <source>
        <dbReference type="ARBA" id="ARBA00022741"/>
    </source>
</evidence>
<dbReference type="RefSeq" id="XP_031027897.1">
    <property type="nucleotide sequence ID" value="XM_031166175.1"/>
</dbReference>
<dbReference type="EC" id="6.1.1.19" evidence="2"/>
<dbReference type="AlphaFoldDB" id="A0A507CEY3"/>
<evidence type="ECO:0000313" key="13">
    <source>
        <dbReference type="EMBL" id="TPX38182.1"/>
    </source>
</evidence>
<comment type="similarity">
    <text evidence="1 10">Belongs to the class-I aminoacyl-tRNA synthetase family.</text>
</comment>
<keyword evidence="4 10" id="KW-0547">Nucleotide-binding</keyword>
<dbReference type="OrthoDB" id="68056at2759"/>
<dbReference type="PANTHER" id="PTHR11956:SF11">
    <property type="entry name" value="ARGININE--TRNA LIGASE, MITOCHONDRIAL-RELATED"/>
    <property type="match status" value="1"/>
</dbReference>
<comment type="caution">
    <text evidence="13">The sequence shown here is derived from an EMBL/GenBank/DDBJ whole genome shotgun (WGS) entry which is preliminary data.</text>
</comment>
<dbReference type="GO" id="GO:0006420">
    <property type="term" value="P:arginyl-tRNA aminoacylation"/>
    <property type="evidence" value="ECO:0007669"/>
    <property type="project" value="InterPro"/>
</dbReference>
<protein>
    <recommendedName>
        <fullName evidence="2">arginine--tRNA ligase</fullName>
        <ecNumber evidence="2">6.1.1.19</ecNumber>
    </recommendedName>
    <alternativeName>
        <fullName evidence="8">Arginyl-tRNA synthetase</fullName>
    </alternativeName>
</protein>
<keyword evidence="7 10" id="KW-0030">Aminoacyl-tRNA synthetase</keyword>
<dbReference type="Pfam" id="PF03485">
    <property type="entry name" value="Arg_tRNA_synt_N"/>
    <property type="match status" value="1"/>
</dbReference>
<comment type="catalytic activity">
    <reaction evidence="9">
        <text>tRNA(Arg) + L-arginine + ATP = L-arginyl-tRNA(Arg) + AMP + diphosphate</text>
        <dbReference type="Rhea" id="RHEA:20301"/>
        <dbReference type="Rhea" id="RHEA-COMP:9658"/>
        <dbReference type="Rhea" id="RHEA-COMP:9673"/>
        <dbReference type="ChEBI" id="CHEBI:30616"/>
        <dbReference type="ChEBI" id="CHEBI:32682"/>
        <dbReference type="ChEBI" id="CHEBI:33019"/>
        <dbReference type="ChEBI" id="CHEBI:78442"/>
        <dbReference type="ChEBI" id="CHEBI:78513"/>
        <dbReference type="ChEBI" id="CHEBI:456215"/>
        <dbReference type="EC" id="6.1.1.19"/>
    </reaction>
</comment>
<evidence type="ECO:0000256" key="6">
    <source>
        <dbReference type="ARBA" id="ARBA00022917"/>
    </source>
</evidence>
<dbReference type="SMART" id="SM01016">
    <property type="entry name" value="Arg_tRNA_synt_N"/>
    <property type="match status" value="1"/>
</dbReference>
<dbReference type="FunFam" id="1.10.730.10:FF:000006">
    <property type="entry name" value="Arginyl-tRNA synthetase 2, mitochondrial"/>
    <property type="match status" value="1"/>
</dbReference>
<feature type="domain" description="DALR anticodon binding" evidence="11">
    <location>
        <begin position="697"/>
        <end position="814"/>
    </location>
</feature>